<dbReference type="EC" id="2.7.2.8" evidence="9"/>
<dbReference type="InterPro" id="IPR001048">
    <property type="entry name" value="Asp/Glu/Uridylate_kinase"/>
</dbReference>
<evidence type="ECO:0000256" key="1">
    <source>
        <dbReference type="ARBA" id="ARBA00004828"/>
    </source>
</evidence>
<keyword evidence="4 9" id="KW-0808">Transferase</keyword>
<keyword evidence="2 9" id="KW-0055">Arginine biosynthesis</keyword>
<dbReference type="EMBL" id="MQVX01000001">
    <property type="protein sequence ID" value="PQJ16492.1"/>
    <property type="molecule type" value="Genomic_DNA"/>
</dbReference>
<feature type="binding site" evidence="9">
    <location>
        <position position="159"/>
    </location>
    <ligand>
        <name>substrate</name>
    </ligand>
</feature>
<evidence type="ECO:0000259" key="10">
    <source>
        <dbReference type="Pfam" id="PF00696"/>
    </source>
</evidence>
<evidence type="ECO:0000256" key="3">
    <source>
        <dbReference type="ARBA" id="ARBA00022605"/>
    </source>
</evidence>
<keyword evidence="9" id="KW-0963">Cytoplasm</keyword>
<evidence type="ECO:0000256" key="2">
    <source>
        <dbReference type="ARBA" id="ARBA00022571"/>
    </source>
</evidence>
<evidence type="ECO:0000256" key="5">
    <source>
        <dbReference type="ARBA" id="ARBA00022741"/>
    </source>
</evidence>
<dbReference type="UniPathway" id="UPA00068">
    <property type="reaction ID" value="UER00107"/>
</dbReference>
<comment type="similarity">
    <text evidence="9">Belongs to the acetylglutamate kinase family. ArgB subfamily.</text>
</comment>
<dbReference type="PANTHER" id="PTHR23342">
    <property type="entry name" value="N-ACETYLGLUTAMATE SYNTHASE"/>
    <property type="match status" value="1"/>
</dbReference>
<dbReference type="SUPFAM" id="SSF53633">
    <property type="entry name" value="Carbamate kinase-like"/>
    <property type="match status" value="1"/>
</dbReference>
<accession>A0A2S7T984</accession>
<dbReference type="RefSeq" id="WP_105002164.1">
    <property type="nucleotide sequence ID" value="NZ_MQVX01000001.1"/>
</dbReference>
<dbReference type="GO" id="GO:0003991">
    <property type="term" value="F:acetylglutamate kinase activity"/>
    <property type="evidence" value="ECO:0007669"/>
    <property type="project" value="UniProtKB-UniRule"/>
</dbReference>
<feature type="binding site" evidence="9">
    <location>
        <begin position="42"/>
        <end position="43"/>
    </location>
    <ligand>
        <name>substrate</name>
    </ligand>
</feature>
<dbReference type="GO" id="GO:0042450">
    <property type="term" value="P:L-arginine biosynthetic process via ornithine"/>
    <property type="evidence" value="ECO:0007669"/>
    <property type="project" value="UniProtKB-UniRule"/>
</dbReference>
<evidence type="ECO:0000256" key="9">
    <source>
        <dbReference type="HAMAP-Rule" id="MF_00082"/>
    </source>
</evidence>
<dbReference type="Gene3D" id="3.40.1160.10">
    <property type="entry name" value="Acetylglutamate kinase-like"/>
    <property type="match status" value="1"/>
</dbReference>
<keyword evidence="7 9" id="KW-0067">ATP-binding</keyword>
<dbReference type="GO" id="GO:0005524">
    <property type="term" value="F:ATP binding"/>
    <property type="evidence" value="ECO:0007669"/>
    <property type="project" value="UniProtKB-UniRule"/>
</dbReference>
<dbReference type="InterPro" id="IPR036393">
    <property type="entry name" value="AceGlu_kinase-like_sf"/>
</dbReference>
<comment type="pathway">
    <text evidence="1 9">Amino-acid biosynthesis; L-arginine biosynthesis; N(2)-acetyl-L-ornithine from L-glutamate: step 2/4.</text>
</comment>
<dbReference type="PANTHER" id="PTHR23342:SF0">
    <property type="entry name" value="N-ACETYLGLUTAMATE SYNTHASE, MITOCHONDRIAL"/>
    <property type="match status" value="1"/>
</dbReference>
<dbReference type="CDD" id="cd04238">
    <property type="entry name" value="AAK_NAGK-like"/>
    <property type="match status" value="1"/>
</dbReference>
<keyword evidence="12" id="KW-1185">Reference proteome</keyword>
<evidence type="ECO:0000256" key="8">
    <source>
        <dbReference type="ARBA" id="ARBA00048141"/>
    </source>
</evidence>
<evidence type="ECO:0000256" key="7">
    <source>
        <dbReference type="ARBA" id="ARBA00022840"/>
    </source>
</evidence>
<dbReference type="PIRSF" id="PIRSF000728">
    <property type="entry name" value="NAGK"/>
    <property type="match status" value="1"/>
</dbReference>
<evidence type="ECO:0000256" key="4">
    <source>
        <dbReference type="ARBA" id="ARBA00022679"/>
    </source>
</evidence>
<dbReference type="HAMAP" id="MF_00082">
    <property type="entry name" value="ArgB"/>
    <property type="match status" value="1"/>
</dbReference>
<name>A0A2S7T984_9FLAO</name>
<reference evidence="12" key="1">
    <citation type="submission" date="2016-11" db="EMBL/GenBank/DDBJ databases">
        <title>Trade-off between light-utilization and light-protection in marine flavobacteria.</title>
        <authorList>
            <person name="Kumagai Y."/>
            <person name="Yoshizawa S."/>
            <person name="Kogure K."/>
        </authorList>
    </citation>
    <scope>NUCLEOTIDE SEQUENCE [LARGE SCALE GENOMIC DNA]</scope>
    <source>
        <strain evidence="12">SG-18</strain>
    </source>
</reference>
<keyword evidence="3 9" id="KW-0028">Amino-acid biosynthesis</keyword>
<comment type="caution">
    <text evidence="11">The sequence shown here is derived from an EMBL/GenBank/DDBJ whole genome shotgun (WGS) entry which is preliminary data.</text>
</comment>
<feature type="site" description="Transition state stabilizer" evidence="9">
    <location>
        <position position="10"/>
    </location>
</feature>
<dbReference type="OrthoDB" id="9803155at2"/>
<dbReference type="AlphaFoldDB" id="A0A2S7T984"/>
<evidence type="ECO:0000313" key="11">
    <source>
        <dbReference type="EMBL" id="PQJ16492.1"/>
    </source>
</evidence>
<protein>
    <recommendedName>
        <fullName evidence="9">Acetylglutamate kinase</fullName>
        <ecNumber evidence="9">2.7.2.8</ecNumber>
    </recommendedName>
    <alternativeName>
        <fullName evidence="9">N-acetyl-L-glutamate 5-phosphotransferase</fullName>
    </alternativeName>
    <alternativeName>
        <fullName evidence="9">NAG kinase</fullName>
        <shortName evidence="9">NAGK</shortName>
    </alternativeName>
</protein>
<dbReference type="InterPro" id="IPR037528">
    <property type="entry name" value="ArgB"/>
</dbReference>
<dbReference type="GO" id="GO:0005737">
    <property type="term" value="C:cytoplasm"/>
    <property type="evidence" value="ECO:0007669"/>
    <property type="project" value="UniProtKB-SubCell"/>
</dbReference>
<comment type="subcellular location">
    <subcellularLocation>
        <location evidence="9">Cytoplasm</location>
    </subcellularLocation>
</comment>
<dbReference type="NCBIfam" id="TIGR00761">
    <property type="entry name" value="argB"/>
    <property type="match status" value="1"/>
</dbReference>
<organism evidence="11 12">
    <name type="scientific">Aureicoccus marinus</name>
    <dbReference type="NCBI Taxonomy" id="754435"/>
    <lineage>
        <taxon>Bacteria</taxon>
        <taxon>Pseudomonadati</taxon>
        <taxon>Bacteroidota</taxon>
        <taxon>Flavobacteriia</taxon>
        <taxon>Flavobacteriales</taxon>
        <taxon>Flavobacteriaceae</taxon>
        <taxon>Aureicoccus</taxon>
    </lineage>
</organism>
<comment type="catalytic activity">
    <reaction evidence="8 9">
        <text>N-acetyl-L-glutamate + ATP = N-acetyl-L-glutamyl 5-phosphate + ADP</text>
        <dbReference type="Rhea" id="RHEA:14629"/>
        <dbReference type="ChEBI" id="CHEBI:30616"/>
        <dbReference type="ChEBI" id="CHEBI:44337"/>
        <dbReference type="ChEBI" id="CHEBI:57936"/>
        <dbReference type="ChEBI" id="CHEBI:456216"/>
        <dbReference type="EC" id="2.7.2.8"/>
    </reaction>
</comment>
<evidence type="ECO:0000256" key="6">
    <source>
        <dbReference type="ARBA" id="ARBA00022777"/>
    </source>
</evidence>
<comment type="function">
    <text evidence="9">Catalyzes the ATP-dependent phosphorylation of N-acetyl-L-glutamate.</text>
</comment>
<feature type="binding site" evidence="9">
    <location>
        <position position="64"/>
    </location>
    <ligand>
        <name>substrate</name>
    </ligand>
</feature>
<sequence>MKKPVLTVVKVGGAVLEKEDSRKELLQKFAALYGPKVLVHGGGREASRLSEELGHPAQLIEGRRITDDFQLKVAVMVYAGAVNKQVVAELQSLKCQAIGLSGADGNLIQAVKRPVGDIDYGWVGDIIGVNATLLQVLLQGGYSPVLCALTHNGEGNLLNTNADTIASEVAGSLQKHFSVRLLYCFEHAGVLAKLSEPDSLFPELWEAELDQLLQQKIVHAGMKPKLYTGFKACQQGVEEVWIGNQQMLQNGPIKGTRLRTKSIPE</sequence>
<keyword evidence="5 9" id="KW-0547">Nucleotide-binding</keyword>
<feature type="domain" description="Aspartate/glutamate/uridylate kinase" evidence="10">
    <location>
        <begin position="6"/>
        <end position="244"/>
    </location>
</feature>
<feature type="site" description="Transition state stabilizer" evidence="9">
    <location>
        <position position="225"/>
    </location>
</feature>
<dbReference type="InterPro" id="IPR004662">
    <property type="entry name" value="AcgluKinase_fam"/>
</dbReference>
<keyword evidence="6 9" id="KW-0418">Kinase</keyword>
<evidence type="ECO:0000313" key="12">
    <source>
        <dbReference type="Proteomes" id="UP000239366"/>
    </source>
</evidence>
<proteinExistence type="inferred from homology"/>
<gene>
    <name evidence="9" type="primary">argB</name>
    <name evidence="11" type="ORF">BST99_12905</name>
</gene>
<dbReference type="Proteomes" id="UP000239366">
    <property type="component" value="Unassembled WGS sequence"/>
</dbReference>
<dbReference type="Pfam" id="PF00696">
    <property type="entry name" value="AA_kinase"/>
    <property type="match status" value="1"/>
</dbReference>